<sequence length="893" mass="95932">MANELTGDFDVVAEFAIPAANRLLAAMHRSERFPHSMTLRVDDNPPPGSKGGRPTIVGSVDTFGDIIVDHDRIGMPNPLPGQLTATNPIYSALDQVVNVHVAGVIDGTIDPSRFQGRAQLQWSPPTIEVTDASGTNITVRMQIVSRYFPDPHTSALAEFIRGELRMTAAVNQVASQAANVVDIDIKADKVKIDFNPIWSNRPVTAADVAGINLLIRNAFKTSFLPSNSTLPSDIKYMQFKTLLGAQSTIAVLLNMGVSRGNPASSHNVFLGSGDDFAFAASKNFILGVLNFQLQPVSPFWVYTVSLQNPSVKFGTGRIQLTVKGHAHTPKWYLPDFDFTVTQAFTLRLVAGGAGGPLDTAEIALLGDVSFNADGIAGWIVNRFKNRILGRVRAQRDTAINNVQPTVRRMLSIDKNLDAFLKSLLKPAQQKPGVPPQEEIKPTLAYTSFVISPAGIVLHGSLTVADWPLAHVEFEQIPTTGGTGIGATTSDLFSHGPDYSALKTWIPGAAIQRYEWSSEGQTQPFRIEEHRFVLRPAPPEVSDGALARTAIPAFTPLCLTVRGSRLSSSGPVVAQPVSARVCGYNTFPIVNGLNLARSGSIPWVALARSGARGLLEIAGHATAPLNETGAGSPNLIVHFADDKTTGHLKFFTQAMRESGRDNAPTAFLAVLTTDQLAKAPYTQGVVYTEDQDGAWERVFGVKTTRRPMTLIVDPKGNVVWRHDDALDSATLAAALRKFLVTSGPVKRGMLRLALRIGQPPPNFLFEYAPGRELTLRKLAGRPAALVFWKSASKTSIQTVRELQQTAGDAGRSSVVLAINDGDAAELAKRVAAENDLSATLVTDPQRLISFAYGVNLWPTVVYVESSGLVAAIRYGGVAAEQAVAPTTGKSNAAQ</sequence>
<dbReference type="SUPFAM" id="SSF52833">
    <property type="entry name" value="Thioredoxin-like"/>
    <property type="match status" value="1"/>
</dbReference>
<dbReference type="Pfam" id="PF00578">
    <property type="entry name" value="AhpC-TSA"/>
    <property type="match status" value="1"/>
</dbReference>
<evidence type="ECO:0000313" key="3">
    <source>
        <dbReference type="Proteomes" id="UP000179076"/>
    </source>
</evidence>
<evidence type="ECO:0000259" key="1">
    <source>
        <dbReference type="Pfam" id="PF00578"/>
    </source>
</evidence>
<dbReference type="GO" id="GO:0016209">
    <property type="term" value="F:antioxidant activity"/>
    <property type="evidence" value="ECO:0007669"/>
    <property type="project" value="InterPro"/>
</dbReference>
<gene>
    <name evidence="2" type="ORF">A2W18_09040</name>
</gene>
<accession>A0A1F6V4M2</accession>
<feature type="domain" description="Alkyl hydroperoxide reductase subunit C/ Thiol specific antioxidant" evidence="1">
    <location>
        <begin position="755"/>
        <end position="869"/>
    </location>
</feature>
<organism evidence="2 3">
    <name type="scientific">Candidatus Muproteobacteria bacterium RBG_16_60_9</name>
    <dbReference type="NCBI Taxonomy" id="1817755"/>
    <lineage>
        <taxon>Bacteria</taxon>
        <taxon>Pseudomonadati</taxon>
        <taxon>Pseudomonadota</taxon>
        <taxon>Candidatus Muproteobacteria</taxon>
    </lineage>
</organism>
<name>A0A1F6V4M2_9PROT</name>
<reference evidence="2 3" key="1">
    <citation type="journal article" date="2016" name="Nat. Commun.">
        <title>Thousands of microbial genomes shed light on interconnected biogeochemical processes in an aquifer system.</title>
        <authorList>
            <person name="Anantharaman K."/>
            <person name="Brown C.T."/>
            <person name="Hug L.A."/>
            <person name="Sharon I."/>
            <person name="Castelle C.J."/>
            <person name="Probst A.J."/>
            <person name="Thomas B.C."/>
            <person name="Singh A."/>
            <person name="Wilkins M.J."/>
            <person name="Karaoz U."/>
            <person name="Brodie E.L."/>
            <person name="Williams K.H."/>
            <person name="Hubbard S.S."/>
            <person name="Banfield J.F."/>
        </authorList>
    </citation>
    <scope>NUCLEOTIDE SEQUENCE [LARGE SCALE GENOMIC DNA]</scope>
</reference>
<dbReference type="GO" id="GO:0016491">
    <property type="term" value="F:oxidoreductase activity"/>
    <property type="evidence" value="ECO:0007669"/>
    <property type="project" value="InterPro"/>
</dbReference>
<comment type="caution">
    <text evidence="2">The sequence shown here is derived from an EMBL/GenBank/DDBJ whole genome shotgun (WGS) entry which is preliminary data.</text>
</comment>
<proteinExistence type="predicted"/>
<dbReference type="Gene3D" id="3.40.30.10">
    <property type="entry name" value="Glutaredoxin"/>
    <property type="match status" value="1"/>
</dbReference>
<dbReference type="Proteomes" id="UP000179076">
    <property type="component" value="Unassembled WGS sequence"/>
</dbReference>
<dbReference type="InterPro" id="IPR000866">
    <property type="entry name" value="AhpC/TSA"/>
</dbReference>
<dbReference type="InterPro" id="IPR036249">
    <property type="entry name" value="Thioredoxin-like_sf"/>
</dbReference>
<dbReference type="AlphaFoldDB" id="A0A1F6V4M2"/>
<dbReference type="EMBL" id="MFSP01000130">
    <property type="protein sequence ID" value="OGI64562.1"/>
    <property type="molecule type" value="Genomic_DNA"/>
</dbReference>
<evidence type="ECO:0000313" key="2">
    <source>
        <dbReference type="EMBL" id="OGI64562.1"/>
    </source>
</evidence>
<protein>
    <recommendedName>
        <fullName evidence="1">Alkyl hydroperoxide reductase subunit C/ Thiol specific antioxidant domain-containing protein</fullName>
    </recommendedName>
</protein>